<comment type="caution">
    <text evidence="3">The sequence shown here is derived from an EMBL/GenBank/DDBJ whole genome shotgun (WGS) entry which is preliminary data.</text>
</comment>
<feature type="compositionally biased region" description="Basic residues" evidence="1">
    <location>
        <begin position="451"/>
        <end position="469"/>
    </location>
</feature>
<feature type="compositionally biased region" description="Gly residues" evidence="1">
    <location>
        <begin position="470"/>
        <end position="492"/>
    </location>
</feature>
<feature type="compositionally biased region" description="Low complexity" evidence="1">
    <location>
        <begin position="557"/>
        <end position="570"/>
    </location>
</feature>
<dbReference type="Proteomes" id="UP001165289">
    <property type="component" value="Unassembled WGS sequence"/>
</dbReference>
<dbReference type="EMBL" id="JAKMXF010000006">
    <property type="protein sequence ID" value="KAI6661803.1"/>
    <property type="molecule type" value="Genomic_DNA"/>
</dbReference>
<dbReference type="Pfam" id="PF25560">
    <property type="entry name" value="DUF7932"/>
    <property type="match status" value="1"/>
</dbReference>
<feature type="compositionally biased region" description="Gly residues" evidence="1">
    <location>
        <begin position="433"/>
        <end position="450"/>
    </location>
</feature>
<evidence type="ECO:0000313" key="4">
    <source>
        <dbReference type="Proteomes" id="UP001165289"/>
    </source>
</evidence>
<dbReference type="InterPro" id="IPR057692">
    <property type="entry name" value="DUF7932"/>
</dbReference>
<protein>
    <recommendedName>
        <fullName evidence="2">DUF7932 domain-containing protein</fullName>
    </recommendedName>
</protein>
<organism evidence="3 4">
    <name type="scientific">Oopsacas minuta</name>
    <dbReference type="NCBI Taxonomy" id="111878"/>
    <lineage>
        <taxon>Eukaryota</taxon>
        <taxon>Metazoa</taxon>
        <taxon>Porifera</taxon>
        <taxon>Hexactinellida</taxon>
        <taxon>Hexasterophora</taxon>
        <taxon>Lyssacinosida</taxon>
        <taxon>Leucopsacidae</taxon>
        <taxon>Oopsacas</taxon>
    </lineage>
</organism>
<evidence type="ECO:0000313" key="3">
    <source>
        <dbReference type="EMBL" id="KAI6661803.1"/>
    </source>
</evidence>
<evidence type="ECO:0000259" key="2">
    <source>
        <dbReference type="Pfam" id="PF25560"/>
    </source>
</evidence>
<reference evidence="3 4" key="1">
    <citation type="journal article" date="2023" name="BMC Biol.">
        <title>The compact genome of the sponge Oopsacas minuta (Hexactinellida) is lacking key metazoan core genes.</title>
        <authorList>
            <person name="Santini S."/>
            <person name="Schenkelaars Q."/>
            <person name="Jourda C."/>
            <person name="Duchesne M."/>
            <person name="Belahbib H."/>
            <person name="Rocher C."/>
            <person name="Selva M."/>
            <person name="Riesgo A."/>
            <person name="Vervoort M."/>
            <person name="Leys S.P."/>
            <person name="Kodjabachian L."/>
            <person name="Le Bivic A."/>
            <person name="Borchiellini C."/>
            <person name="Claverie J.M."/>
            <person name="Renard E."/>
        </authorList>
    </citation>
    <scope>NUCLEOTIDE SEQUENCE [LARGE SCALE GENOMIC DNA]</scope>
    <source>
        <strain evidence="3">SPO-2</strain>
    </source>
</reference>
<proteinExistence type="predicted"/>
<feature type="region of interest" description="Disordered" evidence="1">
    <location>
        <begin position="433"/>
        <end position="494"/>
    </location>
</feature>
<sequence length="1298" mass="142221">MSDIVPILSPGVVQEYTCHCSRKSKILKRWKNAKIAIIRQVNVEPPFRIVDNEDDVEHLFMLNQGENDNVLVEFVDDDPHEPEKFLGITVTCKLENSVTTLKMKDIAQQRWLMACLGATGRGLFSPILGLEERKIEEQWEGIWDITHGINPLQTAEDIHHAISHTTSKIPDDKCPDYTEGDLNVYLRVPTYKAHQQDKGMLTEPLRILQEGIAITNRQLHDTFLPPIGPPVYVLINIGFGLEVGLKAGLQELWDPVLKSRIFIDHNQQQTFYQDPREAKQPPLQLECRQLIYGPDRLDAGVPRGDEACSTVAYHVEKVVSKKYKWGAWILAKGIDGVHGPSGQLGMIGQVGANGVHGAHAGRGGPGGQGGQGYPGTNAGIGTNGTNASDLSLYLSGDSENLKIEGTLEDCVNLGDQCSEYIMCVDCTGGHGGHGGPGGQGGKGGTGGHGGHGGRGRRGHSGGSKHRGGRGGRGGDGGQGGQGGVGGIGGRGGDAANSGNGGHCVIHSSDPKLLHLVEVAVNAGEPGKGGHPGFGGEGGDGGSGGHGGSGGSGGSGHPSGSSGFSGSRGPDGMTGYIGQNGPPGNNGFKGRDGGLLFILLSTDGQTVIEQSGYRYHVKVDSQSLNIRSAVDDGIFEPNEEITVDKFTLQNIGQMTLPEGALVSMVSTPTVKFHPIIFKLPILAPQQTMEVTQEFVGRVFDVPSPNSEGPYLGEAYFETRVDLLGRPFDSAKTIHRLIVQYPVKVDSIVIPENLGRGEQSSIHVTLTNISMLHYGNSPGSGGEIALKVHFDKRVLPFAIVTEDSSCPYRIHYDPNVPDSFYVDVIQIQSASKITVTFNVVISNTAELFDRCPVQVDLLLRGKLIEYRQHFIRVIPFYIPSQPPADILFITDRSISRKEFVLWQRLFELLGARVDFWDRDRFEGFSYKGMTRLRHEFSWVGRHSGSLILFPNSPFQYFDPNDVVAHLKDDSRLSIDSNSVANDSAVLFIADLQTEDLVINEVKKFIQCVCLQVPKTTLGGADFGGNHLFSPDADDFKERQNEIVKNFETEPPVNRFYISNVDFKPQRLKFVTFSYGSLDIQRLPIDPTAKFMIVTRPVNRFTLDDPHFSVGQNEIPLGCNWGQTLLYVLHGLPCHLKFSILQGNRDEEISIKFVTPSGTILELIELVHLSITKEIIAEVSCLSLNLPKLAALTTRILGELDTFIRNSIHIFPIITAVKVYAKDNIPKKQKDVKQKVLEYCRQIKDRLIEFGGKEIGEQYKRSMSFSEDKKRIYFENLVNSGHTFEPHVYNLSKLNNELNRI</sequence>
<name>A0AAV7KKF1_9METZ</name>
<feature type="compositionally biased region" description="Gly residues" evidence="1">
    <location>
        <begin position="525"/>
        <end position="556"/>
    </location>
</feature>
<gene>
    <name evidence="3" type="ORF">LOD99_9810</name>
</gene>
<feature type="domain" description="DUF7932" evidence="2">
    <location>
        <begin position="628"/>
        <end position="739"/>
    </location>
</feature>
<evidence type="ECO:0000256" key="1">
    <source>
        <dbReference type="SAM" id="MobiDB-lite"/>
    </source>
</evidence>
<keyword evidence="4" id="KW-1185">Reference proteome</keyword>
<feature type="region of interest" description="Disordered" evidence="1">
    <location>
        <begin position="522"/>
        <end position="587"/>
    </location>
</feature>
<accession>A0AAV7KKF1</accession>